<comment type="caution">
    <text evidence="1">The sequence shown here is derived from an EMBL/GenBank/DDBJ whole genome shotgun (WGS) entry which is preliminary data.</text>
</comment>
<evidence type="ECO:0000313" key="1">
    <source>
        <dbReference type="EMBL" id="PQO44898.1"/>
    </source>
</evidence>
<evidence type="ECO:0000313" key="2">
    <source>
        <dbReference type="Proteomes" id="UP000237819"/>
    </source>
</evidence>
<organism evidence="1 2">
    <name type="scientific">Blastopirellula marina</name>
    <dbReference type="NCBI Taxonomy" id="124"/>
    <lineage>
        <taxon>Bacteria</taxon>
        <taxon>Pseudomonadati</taxon>
        <taxon>Planctomycetota</taxon>
        <taxon>Planctomycetia</taxon>
        <taxon>Pirellulales</taxon>
        <taxon>Pirellulaceae</taxon>
        <taxon>Blastopirellula</taxon>
    </lineage>
</organism>
<reference evidence="1 2" key="1">
    <citation type="submission" date="2018-02" db="EMBL/GenBank/DDBJ databases">
        <title>Comparative genomes isolates from brazilian mangrove.</title>
        <authorList>
            <person name="Araujo J.E."/>
            <person name="Taketani R.G."/>
            <person name="Silva M.C.P."/>
            <person name="Loureco M.V."/>
            <person name="Andreote F.D."/>
        </authorList>
    </citation>
    <scope>NUCLEOTIDE SEQUENCE [LARGE SCALE GENOMIC DNA]</scope>
    <source>
        <strain evidence="1 2">Nap-Phe MGV</strain>
    </source>
</reference>
<protein>
    <submittedName>
        <fullName evidence="1">Uncharacterized protein</fullName>
    </submittedName>
</protein>
<dbReference type="AlphaFoldDB" id="A0A2S8GKD4"/>
<sequence length="88" mass="10088">MSAQWCAWVATTVREAKTRSRGGYLVDMLVERLLFLRREPTRRDSLGRVKLTIMIGLSVKFTPSMREGTQVSFPFFRSWGISTAPANY</sequence>
<proteinExistence type="predicted"/>
<dbReference type="EMBL" id="PUHZ01000017">
    <property type="protein sequence ID" value="PQO44898.1"/>
    <property type="molecule type" value="Genomic_DNA"/>
</dbReference>
<accession>A0A2S8GKD4</accession>
<gene>
    <name evidence="1" type="ORF">C5Y93_17565</name>
</gene>
<name>A0A2S8GKD4_9BACT</name>
<dbReference type="Proteomes" id="UP000237819">
    <property type="component" value="Unassembled WGS sequence"/>
</dbReference>